<organism evidence="1 2">
    <name type="scientific">Meridianimarinicoccus marinus</name>
    <dbReference type="NCBI Taxonomy" id="3231483"/>
    <lineage>
        <taxon>Bacteria</taxon>
        <taxon>Pseudomonadati</taxon>
        <taxon>Pseudomonadota</taxon>
        <taxon>Alphaproteobacteria</taxon>
        <taxon>Rhodobacterales</taxon>
        <taxon>Paracoccaceae</taxon>
        <taxon>Meridianimarinicoccus</taxon>
    </lineage>
</organism>
<dbReference type="Pfam" id="PF04301">
    <property type="entry name" value="BioG"/>
    <property type="match status" value="1"/>
</dbReference>
<proteinExistence type="predicted"/>
<protein>
    <submittedName>
        <fullName evidence="1">Pimeloyl-ACP methyl esterase BioG family protein</fullName>
    </submittedName>
</protein>
<comment type="caution">
    <text evidence="1">The sequence shown here is derived from an EMBL/GenBank/DDBJ whole genome shotgun (WGS) entry which is preliminary data.</text>
</comment>
<dbReference type="Proteomes" id="UP001553161">
    <property type="component" value="Unassembled WGS sequence"/>
</dbReference>
<evidence type="ECO:0000313" key="2">
    <source>
        <dbReference type="Proteomes" id="UP001553161"/>
    </source>
</evidence>
<keyword evidence="2" id="KW-1185">Reference proteome</keyword>
<sequence length="206" mass="22614">MQARWLKRDGGSEVIVVFGGWAVGADCLSHLAGPQDVLFVDDYRDLTLDLPDLSAYARRRLLAWSFGVAAYGHWQAGRADPFTRKTAIAGTLSPVDDRFGIPPAVVDQTRAALTEASFANFQRRCFGNRVAPVPLDIAARQEELAAVASRGAAPDTQFDAIVLPTRDRIFPPANMARVWTGQADRLQQIDAPHAPFGQWQSWDDVP</sequence>
<dbReference type="InterPro" id="IPR007398">
    <property type="entry name" value="BioG"/>
</dbReference>
<evidence type="ECO:0000313" key="1">
    <source>
        <dbReference type="EMBL" id="MEV8466050.1"/>
    </source>
</evidence>
<gene>
    <name evidence="1" type="ORF">AB0T83_04530</name>
</gene>
<reference evidence="1 2" key="1">
    <citation type="submission" date="2024-07" db="EMBL/GenBank/DDBJ databases">
        <authorList>
            <person name="Kang M."/>
        </authorList>
    </citation>
    <scope>NUCLEOTIDE SEQUENCE [LARGE SCALE GENOMIC DNA]</scope>
    <source>
        <strain evidence="1 2">DFM31</strain>
    </source>
</reference>
<dbReference type="EMBL" id="JBFBVU010000003">
    <property type="protein sequence ID" value="MEV8466050.1"/>
    <property type="molecule type" value="Genomic_DNA"/>
</dbReference>
<name>A0ABV3L4N4_9RHOB</name>
<dbReference type="RefSeq" id="WP_366191857.1">
    <property type="nucleotide sequence ID" value="NZ_JBFBVU010000003.1"/>
</dbReference>
<accession>A0ABV3L4N4</accession>